<sequence>MNGRIMIVEDERIVALDLCQTLESFGHTVIKIVSSGEQAVSDGPSLKPDLVLMDIHLDGKMDGTEAARVFQEHNIPVLFLTAFAGQSMLDQAEKSSPYGYLVKPVETRALQATVRMALARRQAELDVEKGEERLRLAVDVAGLGVWEWDAAAREFIGEGQFEAILGHMPASLDDADSGFLTRIEPAYRSAIADALTRGEAIRTTVKLRQAPDTGRNGWLDFHARAFTGPDGDLGRAIGVIRDVTAQRNQEDHLRRAAVVFTSTGEGIAILDAQRRVVSVNPAFTEMTGYSESDVLTREPDDFLYARRHDDSFAAKLNGSDSDFWSGEVACVRKDGTLLPSWQHLCVVRDAQGQVGNYVLAISDTGALRRAEAQINHLAFHDTLTGLGNRNMLEDTIEKEIERANQNGSRMAVLFIDLDGFKLINDTMGHATGDQLLSEVARRILRVLRRTDTAIRLGGDEFLVVVPEVARLEDCASLAEKLLCEIRSVVELEHERLSVSASIGIAVYPDNATDFNDMIKAADSAMYGAKEHGRNRFAFYSSEMADRAMERLYIEQGLLRAIADEQFVLNYQPVVRLEDGQLLGFEALIRWDEPTHGRIEPDRFIPVAEESGLIDYIGSWVLHTACAQANTWIAAGFTDLRLAVNVSARQMRAGDFDTIVRDTLAATGFPAAQLELEITESTLQSVDRSRELLGRLKALGVMISIDDFGTGFSSLSLLKHLPIDRIKIDRSFVQDLPDDANDVAVTEAIIAMAGSLGLALLAEGVETPAQQQFLRARGCADAQGYLYSKPLDVHDVDLLIASPSRGRLS</sequence>
<dbReference type="FunFam" id="3.30.70.270:FF:000001">
    <property type="entry name" value="Diguanylate cyclase domain protein"/>
    <property type="match status" value="1"/>
</dbReference>
<dbReference type="PROSITE" id="PS50113">
    <property type="entry name" value="PAC"/>
    <property type="match status" value="2"/>
</dbReference>
<gene>
    <name evidence="7" type="ORF">FHP91_18325</name>
</gene>
<evidence type="ECO:0000259" key="6">
    <source>
        <dbReference type="PROSITE" id="PS50887"/>
    </source>
</evidence>
<dbReference type="GO" id="GO:0003824">
    <property type="term" value="F:catalytic activity"/>
    <property type="evidence" value="ECO:0007669"/>
    <property type="project" value="UniProtKB-ARBA"/>
</dbReference>
<dbReference type="PANTHER" id="PTHR44757:SF2">
    <property type="entry name" value="BIOFILM ARCHITECTURE MAINTENANCE PROTEIN MBAA"/>
    <property type="match status" value="1"/>
</dbReference>
<dbReference type="Proteomes" id="UP000319502">
    <property type="component" value="Unassembled WGS sequence"/>
</dbReference>
<dbReference type="CDD" id="cd01949">
    <property type="entry name" value="GGDEF"/>
    <property type="match status" value="1"/>
</dbReference>
<dbReference type="CDD" id="cd01948">
    <property type="entry name" value="EAL"/>
    <property type="match status" value="1"/>
</dbReference>
<dbReference type="InterPro" id="IPR000700">
    <property type="entry name" value="PAS-assoc_C"/>
</dbReference>
<dbReference type="SMART" id="SM00052">
    <property type="entry name" value="EAL"/>
    <property type="match status" value="1"/>
</dbReference>
<dbReference type="Pfam" id="PF00990">
    <property type="entry name" value="GGDEF"/>
    <property type="match status" value="1"/>
</dbReference>
<dbReference type="CDD" id="cd17534">
    <property type="entry name" value="REC_DC-like"/>
    <property type="match status" value="1"/>
</dbReference>
<dbReference type="Pfam" id="PF13426">
    <property type="entry name" value="PAS_9"/>
    <property type="match status" value="1"/>
</dbReference>
<feature type="domain" description="GGDEF" evidence="6">
    <location>
        <begin position="408"/>
        <end position="541"/>
    </location>
</feature>
<feature type="domain" description="PAC" evidence="4">
    <location>
        <begin position="203"/>
        <end position="255"/>
    </location>
</feature>
<feature type="domain" description="PAS" evidence="3">
    <location>
        <begin position="249"/>
        <end position="297"/>
    </location>
</feature>
<dbReference type="InterPro" id="IPR035919">
    <property type="entry name" value="EAL_sf"/>
</dbReference>
<dbReference type="Pfam" id="PF00072">
    <property type="entry name" value="Response_reg"/>
    <property type="match status" value="1"/>
</dbReference>
<dbReference type="InterPro" id="IPR029787">
    <property type="entry name" value="Nucleotide_cyclase"/>
</dbReference>
<dbReference type="SUPFAM" id="SSF52172">
    <property type="entry name" value="CheY-like"/>
    <property type="match status" value="1"/>
</dbReference>
<dbReference type="InterPro" id="IPR001789">
    <property type="entry name" value="Sig_transdc_resp-reg_receiver"/>
</dbReference>
<reference evidence="7 8" key="1">
    <citation type="submission" date="2019-07" db="EMBL/GenBank/DDBJ databases">
        <title>The pathways for chlorine oxyanion respiration interact through the shared metabolite chlorate.</title>
        <authorList>
            <person name="Barnum T.P."/>
            <person name="Cheng Y."/>
            <person name="Hill K.A."/>
            <person name="Lucas L.N."/>
            <person name="Carlson H.K."/>
            <person name="Coates J.D."/>
        </authorList>
    </citation>
    <scope>NUCLEOTIDE SEQUENCE [LARGE SCALE GENOMIC DNA]</scope>
    <source>
        <strain evidence="7 8">SFB-3</strain>
    </source>
</reference>
<dbReference type="InterPro" id="IPR052155">
    <property type="entry name" value="Biofilm_reg_signaling"/>
</dbReference>
<dbReference type="EMBL" id="VMNK01000018">
    <property type="protein sequence ID" value="TVO51861.1"/>
    <property type="molecule type" value="Genomic_DNA"/>
</dbReference>
<dbReference type="Gene3D" id="3.20.20.450">
    <property type="entry name" value="EAL domain"/>
    <property type="match status" value="1"/>
</dbReference>
<dbReference type="SUPFAM" id="SSF55785">
    <property type="entry name" value="PYP-like sensor domain (PAS domain)"/>
    <property type="match status" value="2"/>
</dbReference>
<dbReference type="InterPro" id="IPR011006">
    <property type="entry name" value="CheY-like_superfamily"/>
</dbReference>
<name>A0A557QG21_9RHOO</name>
<evidence type="ECO:0000259" key="4">
    <source>
        <dbReference type="PROSITE" id="PS50113"/>
    </source>
</evidence>
<keyword evidence="1" id="KW-0597">Phosphoprotein</keyword>
<keyword evidence="8" id="KW-1185">Reference proteome</keyword>
<evidence type="ECO:0000259" key="5">
    <source>
        <dbReference type="PROSITE" id="PS50883"/>
    </source>
</evidence>
<dbReference type="Pfam" id="PF00563">
    <property type="entry name" value="EAL"/>
    <property type="match status" value="1"/>
</dbReference>
<feature type="domain" description="EAL" evidence="5">
    <location>
        <begin position="550"/>
        <end position="803"/>
    </location>
</feature>
<dbReference type="Gene3D" id="3.30.70.270">
    <property type="match status" value="1"/>
</dbReference>
<dbReference type="RefSeq" id="WP_144310955.1">
    <property type="nucleotide sequence ID" value="NZ_VMNK01000018.1"/>
</dbReference>
<dbReference type="InterPro" id="IPR000014">
    <property type="entry name" value="PAS"/>
</dbReference>
<feature type="modified residue" description="4-aspartylphosphate" evidence="1">
    <location>
        <position position="54"/>
    </location>
</feature>
<evidence type="ECO:0000313" key="7">
    <source>
        <dbReference type="EMBL" id="TVO51861.1"/>
    </source>
</evidence>
<dbReference type="CDD" id="cd00130">
    <property type="entry name" value="PAS"/>
    <property type="match status" value="1"/>
</dbReference>
<dbReference type="Gene3D" id="3.40.50.2300">
    <property type="match status" value="1"/>
</dbReference>
<dbReference type="Pfam" id="PF08448">
    <property type="entry name" value="PAS_4"/>
    <property type="match status" value="1"/>
</dbReference>
<accession>A0A557QG21</accession>
<dbReference type="PROSITE" id="PS50112">
    <property type="entry name" value="PAS"/>
    <property type="match status" value="1"/>
</dbReference>
<dbReference type="Gene3D" id="3.30.450.20">
    <property type="entry name" value="PAS domain"/>
    <property type="match status" value="2"/>
</dbReference>
<evidence type="ECO:0000256" key="1">
    <source>
        <dbReference type="PROSITE-ProRule" id="PRU00169"/>
    </source>
</evidence>
<evidence type="ECO:0000313" key="8">
    <source>
        <dbReference type="Proteomes" id="UP000319502"/>
    </source>
</evidence>
<dbReference type="PANTHER" id="PTHR44757">
    <property type="entry name" value="DIGUANYLATE CYCLASE DGCP"/>
    <property type="match status" value="1"/>
</dbReference>
<dbReference type="SMART" id="SM00091">
    <property type="entry name" value="PAS"/>
    <property type="match status" value="2"/>
</dbReference>
<feature type="domain" description="PAC" evidence="4">
    <location>
        <begin position="324"/>
        <end position="376"/>
    </location>
</feature>
<feature type="domain" description="Response regulatory" evidence="2">
    <location>
        <begin position="4"/>
        <end position="118"/>
    </location>
</feature>
<dbReference type="SMART" id="SM00267">
    <property type="entry name" value="GGDEF"/>
    <property type="match status" value="1"/>
</dbReference>
<dbReference type="NCBIfam" id="TIGR00229">
    <property type="entry name" value="sensory_box"/>
    <property type="match status" value="1"/>
</dbReference>
<organism evidence="7 8">
    <name type="scientific">Denitromonas halophila</name>
    <dbReference type="NCBI Taxonomy" id="1629404"/>
    <lineage>
        <taxon>Bacteria</taxon>
        <taxon>Pseudomonadati</taxon>
        <taxon>Pseudomonadota</taxon>
        <taxon>Betaproteobacteria</taxon>
        <taxon>Rhodocyclales</taxon>
        <taxon>Zoogloeaceae</taxon>
        <taxon>Denitromonas</taxon>
    </lineage>
</organism>
<dbReference type="InterPro" id="IPR013656">
    <property type="entry name" value="PAS_4"/>
</dbReference>
<protein>
    <submittedName>
        <fullName evidence="7">EAL domain-containing protein</fullName>
    </submittedName>
</protein>
<dbReference type="SUPFAM" id="SSF55073">
    <property type="entry name" value="Nucleotide cyclase"/>
    <property type="match status" value="1"/>
</dbReference>
<proteinExistence type="predicted"/>
<comment type="caution">
    <text evidence="7">The sequence shown here is derived from an EMBL/GenBank/DDBJ whole genome shotgun (WGS) entry which is preliminary data.</text>
</comment>
<evidence type="ECO:0000259" key="2">
    <source>
        <dbReference type="PROSITE" id="PS50110"/>
    </source>
</evidence>
<dbReference type="PROSITE" id="PS50887">
    <property type="entry name" value="GGDEF"/>
    <property type="match status" value="1"/>
</dbReference>
<dbReference type="OrthoDB" id="9813903at2"/>
<dbReference type="InterPro" id="IPR035965">
    <property type="entry name" value="PAS-like_dom_sf"/>
</dbReference>
<dbReference type="GO" id="GO:0000160">
    <property type="term" value="P:phosphorelay signal transduction system"/>
    <property type="evidence" value="ECO:0007669"/>
    <property type="project" value="InterPro"/>
</dbReference>
<evidence type="ECO:0000259" key="3">
    <source>
        <dbReference type="PROSITE" id="PS50112"/>
    </source>
</evidence>
<dbReference type="InterPro" id="IPR001633">
    <property type="entry name" value="EAL_dom"/>
</dbReference>
<dbReference type="SUPFAM" id="SSF141868">
    <property type="entry name" value="EAL domain-like"/>
    <property type="match status" value="1"/>
</dbReference>
<dbReference type="InterPro" id="IPR043128">
    <property type="entry name" value="Rev_trsase/Diguanyl_cyclase"/>
</dbReference>
<dbReference type="AlphaFoldDB" id="A0A557QG21"/>
<dbReference type="PROSITE" id="PS50110">
    <property type="entry name" value="RESPONSE_REGULATORY"/>
    <property type="match status" value="1"/>
</dbReference>
<dbReference type="PROSITE" id="PS50883">
    <property type="entry name" value="EAL"/>
    <property type="match status" value="1"/>
</dbReference>
<dbReference type="InterPro" id="IPR000160">
    <property type="entry name" value="GGDEF_dom"/>
</dbReference>
<dbReference type="NCBIfam" id="TIGR00254">
    <property type="entry name" value="GGDEF"/>
    <property type="match status" value="1"/>
</dbReference>
<dbReference type="SMART" id="SM00448">
    <property type="entry name" value="REC"/>
    <property type="match status" value="1"/>
</dbReference>